<evidence type="ECO:0000313" key="2">
    <source>
        <dbReference type="Proteomes" id="UP001186944"/>
    </source>
</evidence>
<protein>
    <submittedName>
        <fullName evidence="1">Uncharacterized protein</fullName>
    </submittedName>
</protein>
<accession>A0AA88Y6V6</accession>
<gene>
    <name evidence="1" type="ORF">FSP39_001208</name>
</gene>
<organism evidence="1 2">
    <name type="scientific">Pinctada imbricata</name>
    <name type="common">Atlantic pearl-oyster</name>
    <name type="synonym">Pinctada martensii</name>
    <dbReference type="NCBI Taxonomy" id="66713"/>
    <lineage>
        <taxon>Eukaryota</taxon>
        <taxon>Metazoa</taxon>
        <taxon>Spiralia</taxon>
        <taxon>Lophotrochozoa</taxon>
        <taxon>Mollusca</taxon>
        <taxon>Bivalvia</taxon>
        <taxon>Autobranchia</taxon>
        <taxon>Pteriomorphia</taxon>
        <taxon>Pterioida</taxon>
        <taxon>Pterioidea</taxon>
        <taxon>Pteriidae</taxon>
        <taxon>Pinctada</taxon>
    </lineage>
</organism>
<keyword evidence="2" id="KW-1185">Reference proteome</keyword>
<dbReference type="EMBL" id="VSWD01000007">
    <property type="protein sequence ID" value="KAK3096550.1"/>
    <property type="molecule type" value="Genomic_DNA"/>
</dbReference>
<dbReference type="Proteomes" id="UP001186944">
    <property type="component" value="Unassembled WGS sequence"/>
</dbReference>
<sequence length="237" mass="27756">MVLIIDRRENMRNNISEYGSLDRRVKTLEIEKASTNRLKEIDGITSTREVPLINRTRTMETIKRYSKTDDFTKYEPHLKPSRTMEMLKRRKQDRWLYGPDRSINIPITHALSEDKPKDDADDVVVSEDDFLSILRDIRLKSDRIMELLQRNARDIVECKYSFSRNRKYYSVGCASAKLEIGRKIKSLRGFSIVKSLKVRDVGSFDVTLPLLTRRQYGGGLKITWKFPADILFFHFAS</sequence>
<reference evidence="1" key="1">
    <citation type="submission" date="2019-08" db="EMBL/GenBank/DDBJ databases">
        <title>The improved chromosome-level genome for the pearl oyster Pinctada fucata martensii using PacBio sequencing and Hi-C.</title>
        <authorList>
            <person name="Zheng Z."/>
        </authorList>
    </citation>
    <scope>NUCLEOTIDE SEQUENCE</scope>
    <source>
        <strain evidence="1">ZZ-2019</strain>
        <tissue evidence="1">Adductor muscle</tissue>
    </source>
</reference>
<dbReference type="AlphaFoldDB" id="A0AA88Y6V6"/>
<evidence type="ECO:0000313" key="1">
    <source>
        <dbReference type="EMBL" id="KAK3096550.1"/>
    </source>
</evidence>
<proteinExistence type="predicted"/>
<name>A0AA88Y6V6_PINIB</name>
<comment type="caution">
    <text evidence="1">The sequence shown here is derived from an EMBL/GenBank/DDBJ whole genome shotgun (WGS) entry which is preliminary data.</text>
</comment>